<organism evidence="2 3">
    <name type="scientific">Leisingera aquaemixtae</name>
    <dbReference type="NCBI Taxonomy" id="1396826"/>
    <lineage>
        <taxon>Bacteria</taxon>
        <taxon>Pseudomonadati</taxon>
        <taxon>Pseudomonadota</taxon>
        <taxon>Alphaproteobacteria</taxon>
        <taxon>Rhodobacterales</taxon>
        <taxon>Roseobacteraceae</taxon>
        <taxon>Leisingera</taxon>
    </lineage>
</organism>
<dbReference type="EMBL" id="CYSR01000013">
    <property type="protein sequence ID" value="CUH99358.1"/>
    <property type="molecule type" value="Genomic_DNA"/>
</dbReference>
<keyword evidence="1" id="KW-0732">Signal</keyword>
<evidence type="ECO:0000313" key="2">
    <source>
        <dbReference type="EMBL" id="CUH99358.1"/>
    </source>
</evidence>
<reference evidence="2 3" key="1">
    <citation type="submission" date="2015-09" db="EMBL/GenBank/DDBJ databases">
        <authorList>
            <consortium name="Swine Surveillance"/>
        </authorList>
    </citation>
    <scope>NUCLEOTIDE SEQUENCE [LARGE SCALE GENOMIC DNA]</scope>
    <source>
        <strain evidence="2 3">CECT 8399</strain>
    </source>
</reference>
<sequence>MQSITLRLLRATAFFALLTAFLNCSEARAEAEIDLGSRNTVSLEAKVLWPNEYGLYLLLQKSTDLYWELTRNGYDVGPPNQTTDDPSLLTFSVKIYEWGSGEDKLVFEQSNLRPSVHMILNEEFGLEVASARLAAGRYRIEATPENTNHSLLEIPARLMFMRALRGK</sequence>
<dbReference type="Proteomes" id="UP000051326">
    <property type="component" value="Unassembled WGS sequence"/>
</dbReference>
<evidence type="ECO:0008006" key="4">
    <source>
        <dbReference type="Google" id="ProtNLM"/>
    </source>
</evidence>
<feature type="chain" id="PRO_5006064672" description="DUF5625 domain-containing protein" evidence="1">
    <location>
        <begin position="30"/>
        <end position="167"/>
    </location>
</feature>
<evidence type="ECO:0000313" key="3">
    <source>
        <dbReference type="Proteomes" id="UP000051326"/>
    </source>
</evidence>
<feature type="signal peptide" evidence="1">
    <location>
        <begin position="1"/>
        <end position="29"/>
    </location>
</feature>
<accession>A0A0P1HWJ2</accession>
<dbReference type="RefSeq" id="WP_058285524.1">
    <property type="nucleotide sequence ID" value="NZ_CYSR01000013.1"/>
</dbReference>
<dbReference type="AlphaFoldDB" id="A0A0P1HWJ2"/>
<name>A0A0P1HWJ2_9RHOB</name>
<proteinExistence type="predicted"/>
<evidence type="ECO:0000256" key="1">
    <source>
        <dbReference type="SAM" id="SignalP"/>
    </source>
</evidence>
<protein>
    <recommendedName>
        <fullName evidence="4">DUF5625 domain-containing protein</fullName>
    </recommendedName>
</protein>
<gene>
    <name evidence="2" type="ORF">PHA8399_01476</name>
</gene>